<evidence type="ECO:0000313" key="1">
    <source>
        <dbReference type="EMBL" id="CAK9000587.1"/>
    </source>
</evidence>
<gene>
    <name evidence="1" type="ORF">CCMP2556_LOCUS6119</name>
</gene>
<dbReference type="EMBL" id="CAXAMN010002647">
    <property type="protein sequence ID" value="CAK9000587.1"/>
    <property type="molecule type" value="Genomic_DNA"/>
</dbReference>
<reference evidence="1 2" key="1">
    <citation type="submission" date="2024-02" db="EMBL/GenBank/DDBJ databases">
        <authorList>
            <person name="Chen Y."/>
            <person name="Shah S."/>
            <person name="Dougan E. K."/>
            <person name="Thang M."/>
            <person name="Chan C."/>
        </authorList>
    </citation>
    <scope>NUCLEOTIDE SEQUENCE [LARGE SCALE GENOMIC DNA]</scope>
</reference>
<name>A0ABP0IDC3_9DINO</name>
<dbReference type="Proteomes" id="UP001642484">
    <property type="component" value="Unassembled WGS sequence"/>
</dbReference>
<protein>
    <submittedName>
        <fullName evidence="1">Uncharacterized protein</fullName>
    </submittedName>
</protein>
<comment type="caution">
    <text evidence="1">The sequence shown here is derived from an EMBL/GenBank/DDBJ whole genome shotgun (WGS) entry which is preliminary data.</text>
</comment>
<proteinExistence type="predicted"/>
<accession>A0ABP0IDC3</accession>
<organism evidence="1 2">
    <name type="scientific">Durusdinium trenchii</name>
    <dbReference type="NCBI Taxonomy" id="1381693"/>
    <lineage>
        <taxon>Eukaryota</taxon>
        <taxon>Sar</taxon>
        <taxon>Alveolata</taxon>
        <taxon>Dinophyceae</taxon>
        <taxon>Suessiales</taxon>
        <taxon>Symbiodiniaceae</taxon>
        <taxon>Durusdinium</taxon>
    </lineage>
</organism>
<sequence length="233" mass="26334">MRQVASDRARREFLTRWGHERPREVFRTEEESSSGSTNAADDFELLVPCGPGEIFPENRSARVRVRDVQKERPIEGTEAWWIEKRSKEEKDLKTTKFSALLQELVSALASETAMEAMCATHLAHLGKALEARCYTLRLDQICPALKLLGRAWKTVEAASKPSVTRSTLVVREHWRRMSEELRISCHFLAERVSAEALTGKISTVTKSLQALAESETCSQERLDAHLARIKATA</sequence>
<evidence type="ECO:0000313" key="2">
    <source>
        <dbReference type="Proteomes" id="UP001642484"/>
    </source>
</evidence>
<keyword evidence="2" id="KW-1185">Reference proteome</keyword>